<evidence type="ECO:0000313" key="1">
    <source>
        <dbReference type="EMBL" id="KAK8889871.1"/>
    </source>
</evidence>
<organism evidence="1 2">
    <name type="scientific">Tritrichomonas musculus</name>
    <dbReference type="NCBI Taxonomy" id="1915356"/>
    <lineage>
        <taxon>Eukaryota</taxon>
        <taxon>Metamonada</taxon>
        <taxon>Parabasalia</taxon>
        <taxon>Tritrichomonadida</taxon>
        <taxon>Tritrichomonadidae</taxon>
        <taxon>Tritrichomonas</taxon>
    </lineage>
</organism>
<accession>A0ABR2KFJ1</accession>
<gene>
    <name evidence="1" type="ORF">M9Y10_034625</name>
</gene>
<name>A0ABR2KFJ1_9EUKA</name>
<comment type="caution">
    <text evidence="1">The sequence shown here is derived from an EMBL/GenBank/DDBJ whole genome shotgun (WGS) entry which is preliminary data.</text>
</comment>
<keyword evidence="2" id="KW-1185">Reference proteome</keyword>
<sequence length="99" mass="11541">MVPASIAKNIETALKDYNIKYILYEQFGLRVLDLINKDYLIILHNKYGSYTLYKNKPINYESITEWFVPGGFLSKYKSIYHPSSFIVDNLVMSASCFKK</sequence>
<reference evidence="1 2" key="1">
    <citation type="submission" date="2024-04" db="EMBL/GenBank/DDBJ databases">
        <title>Tritrichomonas musculus Genome.</title>
        <authorList>
            <person name="Alves-Ferreira E."/>
            <person name="Grigg M."/>
            <person name="Lorenzi H."/>
            <person name="Galac M."/>
        </authorList>
    </citation>
    <scope>NUCLEOTIDE SEQUENCE [LARGE SCALE GENOMIC DNA]</scope>
    <source>
        <strain evidence="1 2">EAF2021</strain>
    </source>
</reference>
<protein>
    <submittedName>
        <fullName evidence="1">Uncharacterized protein</fullName>
    </submittedName>
</protein>
<evidence type="ECO:0000313" key="2">
    <source>
        <dbReference type="Proteomes" id="UP001470230"/>
    </source>
</evidence>
<proteinExistence type="predicted"/>
<dbReference type="EMBL" id="JAPFFF010000005">
    <property type="protein sequence ID" value="KAK8889871.1"/>
    <property type="molecule type" value="Genomic_DNA"/>
</dbReference>
<dbReference type="Proteomes" id="UP001470230">
    <property type="component" value="Unassembled WGS sequence"/>
</dbReference>